<name>A0A840UUX0_9BACT</name>
<organism evidence="2 3">
    <name type="scientific">Desulfoprunum benzoelyticum</name>
    <dbReference type="NCBI Taxonomy" id="1506996"/>
    <lineage>
        <taxon>Bacteria</taxon>
        <taxon>Pseudomonadati</taxon>
        <taxon>Thermodesulfobacteriota</taxon>
        <taxon>Desulfobulbia</taxon>
        <taxon>Desulfobulbales</taxon>
        <taxon>Desulfobulbaceae</taxon>
        <taxon>Desulfoprunum</taxon>
    </lineage>
</organism>
<sequence length="133" mass="14895">MEKIDKETYGQAVSKLVKLAQGDTGGSRVAAQVLLSAYNGDAWQLNIVDLCVLDKSNYKAALDVIRGRVELYIEPHTLIANGDRIFEELWHSWQRYHVENRAKPLCSTCSGSGRRWVDDSTEVVCESCKGKGY</sequence>
<dbReference type="Pfam" id="PF24720">
    <property type="entry name" value="DUF7673"/>
    <property type="match status" value="1"/>
</dbReference>
<dbReference type="InterPro" id="IPR056090">
    <property type="entry name" value="DUF7673"/>
</dbReference>
<evidence type="ECO:0000313" key="2">
    <source>
        <dbReference type="EMBL" id="MBB5349582.1"/>
    </source>
</evidence>
<reference evidence="2 3" key="1">
    <citation type="submission" date="2020-08" db="EMBL/GenBank/DDBJ databases">
        <title>Genomic Encyclopedia of Type Strains, Phase IV (KMG-IV): sequencing the most valuable type-strain genomes for metagenomic binning, comparative biology and taxonomic classification.</title>
        <authorList>
            <person name="Goeker M."/>
        </authorList>
    </citation>
    <scope>NUCLEOTIDE SEQUENCE [LARGE SCALE GENOMIC DNA]</scope>
    <source>
        <strain evidence="2 3">DSM 28570</strain>
    </source>
</reference>
<dbReference type="RefSeq" id="WP_183352362.1">
    <property type="nucleotide sequence ID" value="NZ_JACHEO010000029.1"/>
</dbReference>
<evidence type="ECO:0000259" key="1">
    <source>
        <dbReference type="Pfam" id="PF24720"/>
    </source>
</evidence>
<dbReference type="AlphaFoldDB" id="A0A840UUX0"/>
<evidence type="ECO:0000313" key="3">
    <source>
        <dbReference type="Proteomes" id="UP000539642"/>
    </source>
</evidence>
<feature type="domain" description="DUF7673" evidence="1">
    <location>
        <begin position="11"/>
        <end position="94"/>
    </location>
</feature>
<comment type="caution">
    <text evidence="2">The sequence shown here is derived from an EMBL/GenBank/DDBJ whole genome shotgun (WGS) entry which is preliminary data.</text>
</comment>
<proteinExistence type="predicted"/>
<protein>
    <recommendedName>
        <fullName evidence="1">DUF7673 domain-containing protein</fullName>
    </recommendedName>
</protein>
<dbReference type="Proteomes" id="UP000539642">
    <property type="component" value="Unassembled WGS sequence"/>
</dbReference>
<keyword evidence="3" id="KW-1185">Reference proteome</keyword>
<accession>A0A840UUX0</accession>
<gene>
    <name evidence="2" type="ORF">HNQ81_003338</name>
</gene>
<dbReference type="EMBL" id="JACHEO010000029">
    <property type="protein sequence ID" value="MBB5349582.1"/>
    <property type="molecule type" value="Genomic_DNA"/>
</dbReference>